<proteinExistence type="predicted"/>
<evidence type="ECO:0000313" key="1">
    <source>
        <dbReference type="EMBL" id="CAI5437805.1"/>
    </source>
</evidence>
<sequence>MDSVEQMQEQMSILELDDGQDTLLDEFVVIKENSSVSLERRKLSKEEHEKLKYKLGFSNQLVEKIKKEQAIYYQLLCEYEKSIEVNKSIAGGNLSPEDAKKKLSFEELEKIEVKLEKKNVEIIQLVEAWQVELAQSVIQRDDHKVQLDTQSASKSQKEVEVVTQQQL</sequence>
<dbReference type="AlphaFoldDB" id="A0A9P1I4E0"/>
<name>A0A9P1I4E0_9PELO</name>
<dbReference type="EMBL" id="CANHGI010000001">
    <property type="protein sequence ID" value="CAI5437805.1"/>
    <property type="molecule type" value="Genomic_DNA"/>
</dbReference>
<evidence type="ECO:0000313" key="2">
    <source>
        <dbReference type="Proteomes" id="UP001152747"/>
    </source>
</evidence>
<reference evidence="1" key="1">
    <citation type="submission" date="2022-11" db="EMBL/GenBank/DDBJ databases">
        <authorList>
            <person name="Kikuchi T."/>
        </authorList>
    </citation>
    <scope>NUCLEOTIDE SEQUENCE</scope>
    <source>
        <strain evidence="1">PS1010</strain>
    </source>
</reference>
<comment type="caution">
    <text evidence="1">The sequence shown here is derived from an EMBL/GenBank/DDBJ whole genome shotgun (WGS) entry which is preliminary data.</text>
</comment>
<organism evidence="1 2">
    <name type="scientific">Caenorhabditis angaria</name>
    <dbReference type="NCBI Taxonomy" id="860376"/>
    <lineage>
        <taxon>Eukaryota</taxon>
        <taxon>Metazoa</taxon>
        <taxon>Ecdysozoa</taxon>
        <taxon>Nematoda</taxon>
        <taxon>Chromadorea</taxon>
        <taxon>Rhabditida</taxon>
        <taxon>Rhabditina</taxon>
        <taxon>Rhabditomorpha</taxon>
        <taxon>Rhabditoidea</taxon>
        <taxon>Rhabditidae</taxon>
        <taxon>Peloderinae</taxon>
        <taxon>Caenorhabditis</taxon>
    </lineage>
</organism>
<keyword evidence="2" id="KW-1185">Reference proteome</keyword>
<accession>A0A9P1I4E0</accession>
<gene>
    <name evidence="1" type="ORF">CAMP_LOCUS442</name>
</gene>
<dbReference type="Proteomes" id="UP001152747">
    <property type="component" value="Unassembled WGS sequence"/>
</dbReference>
<protein>
    <submittedName>
        <fullName evidence="1">Uncharacterized protein</fullName>
    </submittedName>
</protein>